<dbReference type="KEGG" id="tho:SP60_05900"/>
<dbReference type="InterPro" id="IPR034151">
    <property type="entry name" value="TOPRIM_DnaG_bac"/>
</dbReference>
<keyword evidence="11 12" id="KW-0804">Transcription</keyword>
<dbReference type="Gene3D" id="1.20.50.20">
    <property type="entry name" value="DnaG, RNA polymerase domain, helical bundle"/>
    <property type="match status" value="1"/>
</dbReference>
<dbReference type="SUPFAM" id="SSF56731">
    <property type="entry name" value="DNA primase core"/>
    <property type="match status" value="1"/>
</dbReference>
<dbReference type="InterPro" id="IPR016136">
    <property type="entry name" value="DNA_helicase_N/primase_C"/>
</dbReference>
<comment type="catalytic activity">
    <reaction evidence="12">
        <text>ssDNA + n NTP = ssDNA/pppN(pN)n-1 hybrid + (n-1) diphosphate.</text>
        <dbReference type="EC" id="2.7.7.101"/>
    </reaction>
</comment>
<dbReference type="Gene3D" id="3.90.980.10">
    <property type="entry name" value="DNA primase, catalytic core, N-terminal domain"/>
    <property type="match status" value="1"/>
</dbReference>
<feature type="zinc finger region" description="CHC2-type" evidence="12 14">
    <location>
        <begin position="39"/>
        <end position="63"/>
    </location>
</feature>
<dbReference type="SMART" id="SM00493">
    <property type="entry name" value="TOPRIM"/>
    <property type="match status" value="1"/>
</dbReference>
<dbReference type="RefSeq" id="WP_053951745.1">
    <property type="nucleotide sequence ID" value="NZ_CP010552.1"/>
</dbReference>
<evidence type="ECO:0000256" key="13">
    <source>
        <dbReference type="PIRNR" id="PIRNR002811"/>
    </source>
</evidence>
<protein>
    <recommendedName>
        <fullName evidence="12 13">DNA primase</fullName>
        <ecNumber evidence="12">2.7.7.101</ecNumber>
    </recommendedName>
</protein>
<evidence type="ECO:0000256" key="11">
    <source>
        <dbReference type="ARBA" id="ARBA00023163"/>
    </source>
</evidence>
<keyword evidence="7 12" id="KW-0863">Zinc-finger</keyword>
<keyword evidence="9" id="KW-0460">Magnesium</keyword>
<comment type="domain">
    <text evidence="12">Contains an N-terminal zinc-binding domain, a central core domain that contains the primase activity, and a C-terminal DnaB-binding domain.</text>
</comment>
<comment type="function">
    <text evidence="12 13">RNA polymerase that catalyzes the synthesis of short RNA molecules used as primers for DNA polymerase during DNA replication.</text>
</comment>
<dbReference type="GO" id="GO:0006269">
    <property type="term" value="P:DNA replication, synthesis of primer"/>
    <property type="evidence" value="ECO:0007669"/>
    <property type="project" value="UniProtKB-UniRule"/>
</dbReference>
<dbReference type="FunFam" id="3.40.1360.10:FF:000002">
    <property type="entry name" value="DNA primase"/>
    <property type="match status" value="1"/>
</dbReference>
<dbReference type="InterPro" id="IPR050219">
    <property type="entry name" value="DnaG_primase"/>
</dbReference>
<evidence type="ECO:0000256" key="3">
    <source>
        <dbReference type="ARBA" id="ARBA00022679"/>
    </source>
</evidence>
<keyword evidence="5 12" id="KW-0235">DNA replication</keyword>
<dbReference type="FunFam" id="3.90.580.10:FF:000001">
    <property type="entry name" value="DNA primase"/>
    <property type="match status" value="1"/>
</dbReference>
<dbReference type="SMART" id="SM00400">
    <property type="entry name" value="ZnF_CHCC"/>
    <property type="match status" value="1"/>
</dbReference>
<keyword evidence="10 12" id="KW-0238">DNA-binding</keyword>
<comment type="similarity">
    <text evidence="12 13">Belongs to the DnaG primase family.</text>
</comment>
<dbReference type="InterPro" id="IPR037068">
    <property type="entry name" value="DNA_primase_core_N_sf"/>
</dbReference>
<reference evidence="16 17" key="1">
    <citation type="journal article" date="2015" name="Genome Announc.">
        <title>Genome Sequence of 'Candidatus Thioglobus autotrophica' Strain EF1, a Chemoautotroph from the SUP05 Clade of Marine Gammaproteobacteria.</title>
        <authorList>
            <person name="Shah V."/>
            <person name="Morris R.M."/>
        </authorList>
    </citation>
    <scope>NUCLEOTIDE SEQUENCE [LARGE SCALE GENOMIC DNA]</scope>
    <source>
        <strain evidence="16 17">EF1</strain>
    </source>
</reference>
<dbReference type="NCBIfam" id="TIGR01391">
    <property type="entry name" value="dnaG"/>
    <property type="match status" value="1"/>
</dbReference>
<dbReference type="GO" id="GO:1990077">
    <property type="term" value="C:primosome complex"/>
    <property type="evidence" value="ECO:0007669"/>
    <property type="project" value="UniProtKB-KW"/>
</dbReference>
<dbReference type="OrthoDB" id="9803773at2"/>
<dbReference type="Proteomes" id="UP000058020">
    <property type="component" value="Chromosome"/>
</dbReference>
<evidence type="ECO:0000256" key="5">
    <source>
        <dbReference type="ARBA" id="ARBA00022705"/>
    </source>
</evidence>
<keyword evidence="8 12" id="KW-0862">Zinc</keyword>
<evidence type="ECO:0000256" key="14">
    <source>
        <dbReference type="PIRSR" id="PIRSR002811-1"/>
    </source>
</evidence>
<dbReference type="PIRSF" id="PIRSF002811">
    <property type="entry name" value="DnaG"/>
    <property type="match status" value="1"/>
</dbReference>
<keyword evidence="3 12" id="KW-0808">Transferase</keyword>
<accession>A0A0M4NJD7</accession>
<evidence type="ECO:0000256" key="9">
    <source>
        <dbReference type="ARBA" id="ARBA00022842"/>
    </source>
</evidence>
<dbReference type="GO" id="GO:0008270">
    <property type="term" value="F:zinc ion binding"/>
    <property type="evidence" value="ECO:0007669"/>
    <property type="project" value="UniProtKB-UniRule"/>
</dbReference>
<dbReference type="EC" id="2.7.7.101" evidence="12"/>
<dbReference type="Gene3D" id="3.90.580.10">
    <property type="entry name" value="Zinc finger, CHC2-type domain"/>
    <property type="match status" value="1"/>
</dbReference>
<evidence type="ECO:0000256" key="8">
    <source>
        <dbReference type="ARBA" id="ARBA00022833"/>
    </source>
</evidence>
<dbReference type="CDD" id="cd03364">
    <property type="entry name" value="TOPRIM_DnaG_primases"/>
    <property type="match status" value="1"/>
</dbReference>
<dbReference type="HAMAP" id="MF_00974">
    <property type="entry name" value="DNA_primase_DnaG"/>
    <property type="match status" value="1"/>
</dbReference>
<comment type="subunit">
    <text evidence="12">Monomer. Interacts with DnaB.</text>
</comment>
<organism evidence="16 17">
    <name type="scientific">Candidatus Thioglobus autotrophicus</name>
    <dbReference type="NCBI Taxonomy" id="1705394"/>
    <lineage>
        <taxon>Bacteria</taxon>
        <taxon>Pseudomonadati</taxon>
        <taxon>Pseudomonadota</taxon>
        <taxon>Gammaproteobacteria</taxon>
        <taxon>Candidatus Pseudothioglobaceae</taxon>
        <taxon>Candidatus Thioglobus</taxon>
    </lineage>
</organism>
<feature type="domain" description="Toprim" evidence="15">
    <location>
        <begin position="256"/>
        <end position="338"/>
    </location>
</feature>
<evidence type="ECO:0000259" key="15">
    <source>
        <dbReference type="PROSITE" id="PS50880"/>
    </source>
</evidence>
<dbReference type="InterPro" id="IPR013264">
    <property type="entry name" value="DNAG_N"/>
</dbReference>
<dbReference type="PROSITE" id="PS50880">
    <property type="entry name" value="TOPRIM"/>
    <property type="match status" value="1"/>
</dbReference>
<dbReference type="Pfam" id="PF08275">
    <property type="entry name" value="DNAG_N"/>
    <property type="match status" value="1"/>
</dbReference>
<keyword evidence="4 12" id="KW-0548">Nucleotidyltransferase</keyword>
<evidence type="ECO:0000256" key="12">
    <source>
        <dbReference type="HAMAP-Rule" id="MF_00974"/>
    </source>
</evidence>
<keyword evidence="2 12" id="KW-0639">Primosome</keyword>
<dbReference type="EMBL" id="CP010552">
    <property type="protein sequence ID" value="ALE52776.1"/>
    <property type="molecule type" value="Genomic_DNA"/>
</dbReference>
<dbReference type="Pfam" id="PF13155">
    <property type="entry name" value="Toprim_2"/>
    <property type="match status" value="1"/>
</dbReference>
<dbReference type="PANTHER" id="PTHR30313">
    <property type="entry name" value="DNA PRIMASE"/>
    <property type="match status" value="1"/>
</dbReference>
<dbReference type="GO" id="GO:0003899">
    <property type="term" value="F:DNA-directed RNA polymerase activity"/>
    <property type="evidence" value="ECO:0007669"/>
    <property type="project" value="UniProtKB-UniRule"/>
</dbReference>
<sequence>MPYISQSFIDDLPNQVDIVDLINKRVPLKKSGSDYRAPCPFHGGKNRNFAVNAHKQFYHCFKCGESGGAISFIQKFDNLDFVEAIETIANECGLTIEYDSNTNPVDPRIERYRALSKKVGEFYMAQLRTSPAKAKAVDYAKSRGISGEIAKRFELGFATPSNKDLLLHFEGNEQEVADLKTLGLVKEGQYGDYDFFRDRLMFPIHNTKGNIIAFGGRAFDKDAKAKYLNSSESVIFSKSRELYGLYHARKNSRSMDYMLVVEGYMDVVALHQAGITKVVATLGTATSTEHLQILIRTTNTIVFCFDGDDAGRAAAWKALKITLSVIKAGATFKFLFLPDGEDPDSLVKKESAKAFEQRIAKAQTLSQFLFTHLQAEVDFDTIEGKTLFLEKATGLIKSVNYEAYQQQLLEGLAQVVDQNIDQVRSIAEQQAPPTQEPPPVYVDMEVDYENLDEVDMSSFTDDSGHSQPMRKPVVKRSNMKALMSKMITLLLNYPTLADSTIEVRVRTIENSQVLLELVRSAQMDEDISQTELIKPFQDKQGIFDRLKQLCTLEPRLSEIQAREEFLAILTAIENQQKSEQIKSSIHHAHTLEDQQKIMQGILKGKRKT</sequence>
<dbReference type="GO" id="GO:0003677">
    <property type="term" value="F:DNA binding"/>
    <property type="evidence" value="ECO:0007669"/>
    <property type="project" value="UniProtKB-KW"/>
</dbReference>
<evidence type="ECO:0000256" key="2">
    <source>
        <dbReference type="ARBA" id="ARBA00022515"/>
    </source>
</evidence>
<evidence type="ECO:0000256" key="1">
    <source>
        <dbReference type="ARBA" id="ARBA00022478"/>
    </source>
</evidence>
<dbReference type="Pfam" id="PF01807">
    <property type="entry name" value="Zn_ribbon_DnaG"/>
    <property type="match status" value="1"/>
</dbReference>
<dbReference type="PANTHER" id="PTHR30313:SF2">
    <property type="entry name" value="DNA PRIMASE"/>
    <property type="match status" value="1"/>
</dbReference>
<gene>
    <name evidence="12" type="primary">dnaG</name>
    <name evidence="16" type="ORF">SP60_05900</name>
</gene>
<evidence type="ECO:0000256" key="7">
    <source>
        <dbReference type="ARBA" id="ARBA00022771"/>
    </source>
</evidence>
<dbReference type="InterPro" id="IPR006171">
    <property type="entry name" value="TOPRIM_dom"/>
</dbReference>
<dbReference type="InterPro" id="IPR002694">
    <property type="entry name" value="Znf_CHC2"/>
</dbReference>
<dbReference type="Pfam" id="PF10410">
    <property type="entry name" value="DnaB_bind"/>
    <property type="match status" value="1"/>
</dbReference>
<dbReference type="STRING" id="1705394.SP60_05900"/>
<keyword evidence="6 12" id="KW-0479">Metal-binding</keyword>
<dbReference type="Gene3D" id="3.40.1360.10">
    <property type="match status" value="1"/>
</dbReference>
<dbReference type="SUPFAM" id="SSF117023">
    <property type="entry name" value="DNA primase DnaG, C-terminal domain"/>
    <property type="match status" value="1"/>
</dbReference>
<proteinExistence type="inferred from homology"/>
<dbReference type="InterPro" id="IPR036977">
    <property type="entry name" value="DNA_primase_Znf_CHC2"/>
</dbReference>
<dbReference type="SUPFAM" id="SSF57783">
    <property type="entry name" value="Zinc beta-ribbon"/>
    <property type="match status" value="1"/>
</dbReference>
<evidence type="ECO:0000313" key="17">
    <source>
        <dbReference type="Proteomes" id="UP000058020"/>
    </source>
</evidence>
<dbReference type="PATRIC" id="fig|1705394.5.peg.1178"/>
<dbReference type="GO" id="GO:0005737">
    <property type="term" value="C:cytoplasm"/>
    <property type="evidence" value="ECO:0007669"/>
    <property type="project" value="TreeGrafter"/>
</dbReference>
<evidence type="ECO:0000256" key="6">
    <source>
        <dbReference type="ARBA" id="ARBA00022723"/>
    </source>
</evidence>
<dbReference type="GO" id="GO:0000428">
    <property type="term" value="C:DNA-directed RNA polymerase complex"/>
    <property type="evidence" value="ECO:0007669"/>
    <property type="project" value="UniProtKB-KW"/>
</dbReference>
<keyword evidence="1 12" id="KW-0240">DNA-directed RNA polymerase</keyword>
<dbReference type="InterPro" id="IPR006295">
    <property type="entry name" value="DNA_primase_DnaG"/>
</dbReference>
<evidence type="ECO:0000256" key="10">
    <source>
        <dbReference type="ARBA" id="ARBA00023125"/>
    </source>
</evidence>
<keyword evidence="17" id="KW-1185">Reference proteome</keyword>
<dbReference type="InterPro" id="IPR030846">
    <property type="entry name" value="DnaG_bac"/>
</dbReference>
<dbReference type="InterPro" id="IPR019475">
    <property type="entry name" value="DNA_primase_DnaB-bd"/>
</dbReference>
<dbReference type="AlphaFoldDB" id="A0A0M4NJD7"/>
<evidence type="ECO:0000313" key="16">
    <source>
        <dbReference type="EMBL" id="ALE52776.1"/>
    </source>
</evidence>
<evidence type="ECO:0000256" key="4">
    <source>
        <dbReference type="ARBA" id="ARBA00022695"/>
    </source>
</evidence>
<dbReference type="Gene3D" id="1.10.860.10">
    <property type="entry name" value="DNAb Helicase, Chain A"/>
    <property type="match status" value="1"/>
</dbReference>
<name>A0A0M4NJD7_9GAMM</name>
<comment type="cofactor">
    <cofactor evidence="12 13 14">
        <name>Zn(2+)</name>
        <dbReference type="ChEBI" id="CHEBI:29105"/>
    </cofactor>
    <text evidence="12 13 14">Binds 1 zinc ion per monomer.</text>
</comment>